<protein>
    <submittedName>
        <fullName evidence="1">Uncharacterized protein</fullName>
    </submittedName>
</protein>
<dbReference type="RefSeq" id="YP_007374931.1">
    <property type="nucleotide sequence ID" value="NC_020148.1"/>
</dbReference>
<dbReference type="EMBL" id="HE613568">
    <property type="protein sequence ID" value="CCF07380.1"/>
    <property type="molecule type" value="Genomic_DNA"/>
</dbReference>
<name>L8B9I4_PHLRA</name>
<organism evidence="1">
    <name type="scientific">Phlebia radiata</name>
    <name type="common">White-rot fungus</name>
    <dbReference type="NCBI Taxonomy" id="5308"/>
    <lineage>
        <taxon>Eukaryota</taxon>
        <taxon>Fungi</taxon>
        <taxon>Dikarya</taxon>
        <taxon>Basidiomycota</taxon>
        <taxon>Agaricomycotina</taxon>
        <taxon>Agaricomycetes</taxon>
        <taxon>Polyporales</taxon>
        <taxon>Meruliaceae</taxon>
        <taxon>Phlebia</taxon>
    </lineage>
</organism>
<gene>
    <name evidence="1" type="ORF">Pra_mt0312</name>
</gene>
<sequence>MALPLPIKPKGLFNWISLTLPSPPFFFSSSPQPSQANTSPIKRVKKKISTEIIALLRSQLFYFCLI</sequence>
<dbReference type="GeneID" id="14469650"/>
<reference evidence="1" key="1">
    <citation type="journal article" date="2014" name="PLoS ONE">
        <title>Mitochondrial Genome of Phlebia radiata Is the Second Largest (156 kbp) among Fungi and Features Signs of Genome Flexibility and Recent Recombination Events.</title>
        <authorList>
            <person name="Salavirta H."/>
            <person name="Oksanen I."/>
            <person name="Kuuskeri J."/>
            <person name="Makela M."/>
            <person name="Laine P."/>
            <person name="Paulin L."/>
            <person name="Lundell T."/>
        </authorList>
    </citation>
    <scope>NUCLEOTIDE SEQUENCE</scope>
    <source>
        <strain evidence="1">79</strain>
    </source>
</reference>
<keyword evidence="1" id="KW-0496">Mitochondrion</keyword>
<dbReference type="AlphaFoldDB" id="L8B9I4"/>
<geneLocation type="mitochondrion" evidence="1"/>
<proteinExistence type="predicted"/>
<evidence type="ECO:0000313" key="1">
    <source>
        <dbReference type="EMBL" id="CCF07380.1"/>
    </source>
</evidence>
<accession>L8B9I4</accession>